<proteinExistence type="predicted"/>
<dbReference type="Proteomes" id="UP000191897">
    <property type="component" value="Unassembled WGS sequence"/>
</dbReference>
<gene>
    <name evidence="1" type="ORF">AGR4C_Cc50381</name>
</gene>
<dbReference type="AlphaFoldDB" id="A0A1S7Q3M2"/>
<organism evidence="1 2">
    <name type="scientific">Agrobacterium tumefaciens str. Kerr 14</name>
    <dbReference type="NCBI Taxonomy" id="1183424"/>
    <lineage>
        <taxon>Bacteria</taxon>
        <taxon>Pseudomonadati</taxon>
        <taxon>Pseudomonadota</taxon>
        <taxon>Alphaproteobacteria</taxon>
        <taxon>Hyphomicrobiales</taxon>
        <taxon>Rhizobiaceae</taxon>
        <taxon>Rhizobium/Agrobacterium group</taxon>
        <taxon>Agrobacterium</taxon>
        <taxon>Agrobacterium tumefaciens complex</taxon>
    </lineage>
</organism>
<evidence type="ECO:0000313" key="1">
    <source>
        <dbReference type="EMBL" id="CUX30546.1"/>
    </source>
</evidence>
<dbReference type="EMBL" id="FBWC01000014">
    <property type="protein sequence ID" value="CUX30546.1"/>
    <property type="molecule type" value="Genomic_DNA"/>
</dbReference>
<sequence length="85" mass="9190">MDQLISNDSACKPLFLIDVSPSLNCHHGLESKPPTFAEPMMDGKSLPKAPAFVESVADAEIAFPAGKKGFKLRITFKAFGHVAHH</sequence>
<reference evidence="1 2" key="1">
    <citation type="submission" date="2016-01" db="EMBL/GenBank/DDBJ databases">
        <authorList>
            <person name="Oliw E.H."/>
        </authorList>
    </citation>
    <scope>NUCLEOTIDE SEQUENCE [LARGE SCALE GENOMIC DNA]</scope>
    <source>
        <strain evidence="1 2">Kerr 14</strain>
    </source>
</reference>
<protein>
    <submittedName>
        <fullName evidence="1">Uncharacterized protein</fullName>
    </submittedName>
</protein>
<accession>A0A1S7Q3M2</accession>
<evidence type="ECO:0000313" key="2">
    <source>
        <dbReference type="Proteomes" id="UP000191897"/>
    </source>
</evidence>
<name>A0A1S7Q3M2_AGRTU</name>